<dbReference type="EMBL" id="KZ269977">
    <property type="protein sequence ID" value="OZC12416.1"/>
    <property type="molecule type" value="Genomic_DNA"/>
</dbReference>
<feature type="transmembrane region" description="Helical" evidence="1">
    <location>
        <begin position="52"/>
        <end position="74"/>
    </location>
</feature>
<reference evidence="2 3" key="1">
    <citation type="submission" date="2015-12" db="EMBL/GenBank/DDBJ databases">
        <title>Draft genome of the nematode, Onchocerca flexuosa.</title>
        <authorList>
            <person name="Mitreva M."/>
        </authorList>
    </citation>
    <scope>NUCLEOTIDE SEQUENCE [LARGE SCALE GENOMIC DNA]</scope>
    <source>
        <strain evidence="2">Red Deer</strain>
    </source>
</reference>
<evidence type="ECO:0000313" key="4">
    <source>
        <dbReference type="WBParaSite" id="OFLC_0000242401-mRNA-1"/>
    </source>
</evidence>
<evidence type="ECO:0000313" key="3">
    <source>
        <dbReference type="Proteomes" id="UP000242913"/>
    </source>
</evidence>
<keyword evidence="1" id="KW-0812">Transmembrane</keyword>
<protein>
    <submittedName>
        <fullName evidence="4">Transmembrane protein</fullName>
    </submittedName>
</protein>
<evidence type="ECO:0000256" key="1">
    <source>
        <dbReference type="SAM" id="Phobius"/>
    </source>
</evidence>
<organism evidence="4">
    <name type="scientific">Onchocerca flexuosa</name>
    <dbReference type="NCBI Taxonomy" id="387005"/>
    <lineage>
        <taxon>Eukaryota</taxon>
        <taxon>Metazoa</taxon>
        <taxon>Ecdysozoa</taxon>
        <taxon>Nematoda</taxon>
        <taxon>Chromadorea</taxon>
        <taxon>Rhabditida</taxon>
        <taxon>Spirurina</taxon>
        <taxon>Spiruromorpha</taxon>
        <taxon>Filarioidea</taxon>
        <taxon>Onchocercidae</taxon>
        <taxon>Onchocerca</taxon>
    </lineage>
</organism>
<dbReference type="AlphaFoldDB" id="A0A183H4L5"/>
<name>A0A183H4L5_9BILA</name>
<dbReference type="Proteomes" id="UP000242913">
    <property type="component" value="Unassembled WGS sequence"/>
</dbReference>
<feature type="transmembrane region" description="Helical" evidence="1">
    <location>
        <begin position="20"/>
        <end position="40"/>
    </location>
</feature>
<keyword evidence="1" id="KW-1133">Transmembrane helix</keyword>
<keyword evidence="1" id="KW-0472">Membrane</keyword>
<sequence length="134" mass="15831">MNRGEPGERGSRAAIPVWSLKLDILISLLFLYLCDAWPYYMCDISTFSINTLLPFLLMHLLICLLARAVTHLVLDVMRRHLHPIYECVYFLFRSLRSRRKGHILILSRRKWSHFDFVTKEGSHFDFVSKEVVTF</sequence>
<evidence type="ECO:0000313" key="2">
    <source>
        <dbReference type="EMBL" id="OZC12416.1"/>
    </source>
</evidence>
<accession>A0A183H4L5</accession>
<dbReference type="WBParaSite" id="OFLC_0000242401-mRNA-1">
    <property type="protein sequence ID" value="OFLC_0000242401-mRNA-1"/>
    <property type="gene ID" value="OFLC_0000242401"/>
</dbReference>
<proteinExistence type="predicted"/>
<reference evidence="4" key="2">
    <citation type="submission" date="2016-06" db="UniProtKB">
        <authorList>
            <consortium name="WormBaseParasite"/>
        </authorList>
    </citation>
    <scope>IDENTIFICATION</scope>
</reference>
<keyword evidence="3" id="KW-1185">Reference proteome</keyword>
<gene>
    <name evidence="2" type="ORF">X798_00047</name>
</gene>